<accession>A0A024FZE7</accession>
<proteinExistence type="predicted"/>
<dbReference type="PANTHER" id="PTHR12461">
    <property type="entry name" value="HYPOXIA-INDUCIBLE FACTOR 1 ALPHA INHIBITOR-RELATED"/>
    <property type="match status" value="1"/>
</dbReference>
<dbReference type="Gene3D" id="2.60.120.650">
    <property type="entry name" value="Cupin"/>
    <property type="match status" value="1"/>
</dbReference>
<dbReference type="InterPro" id="IPR003347">
    <property type="entry name" value="JmjC_dom"/>
</dbReference>
<keyword evidence="3" id="KW-1185">Reference proteome</keyword>
<dbReference type="PROSITE" id="PS51184">
    <property type="entry name" value="JMJC"/>
    <property type="match status" value="1"/>
</dbReference>
<dbReference type="AlphaFoldDB" id="A0A024FZE7"/>
<dbReference type="InParanoid" id="A0A024FZE7"/>
<dbReference type="SUPFAM" id="SSF51197">
    <property type="entry name" value="Clavaminate synthase-like"/>
    <property type="match status" value="1"/>
</dbReference>
<gene>
    <name evidence="2" type="ORF">BN9_001980</name>
</gene>
<sequence length="344" mass="39851">MKFGDYITYYTAKYTNNNHWLCSVSDLEFYLCQCPMFVDEETIEKGVSMKTSLPKLMQHFQIPDLLEREKVSQINFWMAAAPSQTNIHYDAYQNILVVLSGKKVVTLYPPSEYAKLHPYPIYSESSNHSQVKSHTTQSSMHSTFEKADKMVLSVGAGSAVFIPEGWWHQVRSDSFTIAINYWYNGLRQQLLDNPLAQAYYSRILAQELLKKECDEYISRIRQKPDRSIGAGEVVARIIEVSLHTSREGHLIPLESVMLYEVLLNLARNHIILWKDLLSCASAELVAVLLHEWESNEMFDSEFYAVIFSPWGSEDEKAMIQADMMRKRDNFRQKVWYQLAKPLFG</sequence>
<dbReference type="OrthoDB" id="415358at2759"/>
<dbReference type="SMART" id="SM00558">
    <property type="entry name" value="JmjC"/>
    <property type="match status" value="1"/>
</dbReference>
<dbReference type="InterPro" id="IPR041667">
    <property type="entry name" value="Cupin_8"/>
</dbReference>
<evidence type="ECO:0000313" key="2">
    <source>
        <dbReference type="EMBL" id="CCI39415.1"/>
    </source>
</evidence>
<comment type="caution">
    <text evidence="2">The sequence shown here is derived from an EMBL/GenBank/DDBJ whole genome shotgun (WGS) entry which is preliminary data.</text>
</comment>
<reference evidence="2 3" key="1">
    <citation type="submission" date="2012-05" db="EMBL/GenBank/DDBJ databases">
        <title>Recombination and specialization in a pathogen metapopulation.</title>
        <authorList>
            <person name="Gardiner A."/>
            <person name="Kemen E."/>
            <person name="Schultz-Larsen T."/>
            <person name="MacLean D."/>
            <person name="Van Oosterhout C."/>
            <person name="Jones J.D.G."/>
        </authorList>
    </citation>
    <scope>NUCLEOTIDE SEQUENCE [LARGE SCALE GENOMIC DNA]</scope>
    <source>
        <strain evidence="2 3">Ac Nc2</strain>
    </source>
</reference>
<dbReference type="STRING" id="65357.A0A024FZE7"/>
<dbReference type="PANTHER" id="PTHR12461:SF102">
    <property type="entry name" value="LYSINE-SPECIFIC DEMETHYLASE JMJ31"/>
    <property type="match status" value="1"/>
</dbReference>
<dbReference type="EMBL" id="CAIX01000001">
    <property type="protein sequence ID" value="CCI39415.1"/>
    <property type="molecule type" value="Genomic_DNA"/>
</dbReference>
<organism evidence="2 3">
    <name type="scientific">Albugo candida</name>
    <dbReference type="NCBI Taxonomy" id="65357"/>
    <lineage>
        <taxon>Eukaryota</taxon>
        <taxon>Sar</taxon>
        <taxon>Stramenopiles</taxon>
        <taxon>Oomycota</taxon>
        <taxon>Peronosporomycetes</taxon>
        <taxon>Albuginales</taxon>
        <taxon>Albuginaceae</taxon>
        <taxon>Albugo</taxon>
    </lineage>
</organism>
<name>A0A024FZE7_9STRA</name>
<protein>
    <recommendedName>
        <fullName evidence="1">JmjC domain-containing protein</fullName>
    </recommendedName>
</protein>
<evidence type="ECO:0000259" key="1">
    <source>
        <dbReference type="PROSITE" id="PS51184"/>
    </source>
</evidence>
<evidence type="ECO:0000313" key="3">
    <source>
        <dbReference type="Proteomes" id="UP000053237"/>
    </source>
</evidence>
<dbReference type="Proteomes" id="UP000053237">
    <property type="component" value="Unassembled WGS sequence"/>
</dbReference>
<feature type="domain" description="JmjC" evidence="1">
    <location>
        <begin position="51"/>
        <end position="200"/>
    </location>
</feature>
<dbReference type="Pfam" id="PF13621">
    <property type="entry name" value="Cupin_8"/>
    <property type="match status" value="1"/>
</dbReference>